<dbReference type="InterPro" id="IPR029062">
    <property type="entry name" value="Class_I_gatase-like"/>
</dbReference>
<keyword evidence="4" id="KW-0378">Hydrolase</keyword>
<evidence type="ECO:0000259" key="7">
    <source>
        <dbReference type="Pfam" id="PF02016"/>
    </source>
</evidence>
<dbReference type="PATRIC" id="fig|1502.174.peg.2078"/>
<evidence type="ECO:0000313" key="10">
    <source>
        <dbReference type="Proteomes" id="UP000070646"/>
    </source>
</evidence>
<dbReference type="GO" id="GO:0004180">
    <property type="term" value="F:carboxypeptidase activity"/>
    <property type="evidence" value="ECO:0007669"/>
    <property type="project" value="UniProtKB-KW"/>
</dbReference>
<evidence type="ECO:0000256" key="6">
    <source>
        <dbReference type="PIRSR" id="PIRSR028757-1"/>
    </source>
</evidence>
<proteinExistence type="inferred from homology"/>
<feature type="active site" description="Charge relay system" evidence="6">
    <location>
        <position position="219"/>
    </location>
</feature>
<gene>
    <name evidence="9" type="ORF">HMPREF3222_02065</name>
</gene>
<dbReference type="InterPro" id="IPR027478">
    <property type="entry name" value="LdcA_N"/>
</dbReference>
<dbReference type="SUPFAM" id="SSF52317">
    <property type="entry name" value="Class I glutamine amidotransferase-like"/>
    <property type="match status" value="1"/>
</dbReference>
<dbReference type="Proteomes" id="UP000070646">
    <property type="component" value="Unassembled WGS sequence"/>
</dbReference>
<dbReference type="GO" id="GO:0006508">
    <property type="term" value="P:proteolysis"/>
    <property type="evidence" value="ECO:0007669"/>
    <property type="project" value="UniProtKB-KW"/>
</dbReference>
<evidence type="ECO:0000313" key="9">
    <source>
        <dbReference type="EMBL" id="KXA10535.1"/>
    </source>
</evidence>
<dbReference type="SUPFAM" id="SSF141986">
    <property type="entry name" value="LD-carboxypeptidase A C-terminal domain-like"/>
    <property type="match status" value="1"/>
</dbReference>
<evidence type="ECO:0000256" key="4">
    <source>
        <dbReference type="ARBA" id="ARBA00022801"/>
    </source>
</evidence>
<feature type="active site" description="Charge relay system" evidence="6">
    <location>
        <position position="287"/>
    </location>
</feature>
<feature type="domain" description="LD-carboxypeptidase N-terminal" evidence="7">
    <location>
        <begin position="26"/>
        <end position="144"/>
    </location>
</feature>
<evidence type="ECO:0000256" key="2">
    <source>
        <dbReference type="ARBA" id="ARBA00022645"/>
    </source>
</evidence>
<dbReference type="Pfam" id="PF17676">
    <property type="entry name" value="Peptidase_S66C"/>
    <property type="match status" value="1"/>
</dbReference>
<keyword evidence="5" id="KW-0720">Serine protease</keyword>
<name>A0A133N2K9_CLOPF</name>
<dbReference type="CDD" id="cd07062">
    <property type="entry name" value="Peptidase_S66_mccF_like"/>
    <property type="match status" value="1"/>
</dbReference>
<feature type="domain" description="LD-carboxypeptidase C-terminal" evidence="8">
    <location>
        <begin position="188"/>
        <end position="298"/>
    </location>
</feature>
<organism evidence="9 10">
    <name type="scientific">Clostridium perfringens</name>
    <dbReference type="NCBI Taxonomy" id="1502"/>
    <lineage>
        <taxon>Bacteria</taxon>
        <taxon>Bacillati</taxon>
        <taxon>Bacillota</taxon>
        <taxon>Clostridia</taxon>
        <taxon>Eubacteriales</taxon>
        <taxon>Clostridiaceae</taxon>
        <taxon>Clostridium</taxon>
    </lineage>
</organism>
<keyword evidence="3" id="KW-0645">Protease</keyword>
<comment type="similarity">
    <text evidence="1">Belongs to the peptidase S66 family.</text>
</comment>
<dbReference type="PIRSF" id="PIRSF028757">
    <property type="entry name" value="LD-carboxypeptidase"/>
    <property type="match status" value="1"/>
</dbReference>
<dbReference type="InterPro" id="IPR003507">
    <property type="entry name" value="S66_fam"/>
</dbReference>
<accession>A0A133N2K9</accession>
<dbReference type="PANTHER" id="PTHR30237">
    <property type="entry name" value="MURAMOYLTETRAPEPTIDE CARBOXYPEPTIDASE"/>
    <property type="match status" value="1"/>
</dbReference>
<dbReference type="GO" id="GO:0008236">
    <property type="term" value="F:serine-type peptidase activity"/>
    <property type="evidence" value="ECO:0007669"/>
    <property type="project" value="UniProtKB-KW"/>
</dbReference>
<keyword evidence="2 9" id="KW-0121">Carboxypeptidase</keyword>
<dbReference type="InterPro" id="IPR040449">
    <property type="entry name" value="Peptidase_S66_N"/>
</dbReference>
<dbReference type="InterPro" id="IPR040921">
    <property type="entry name" value="Peptidase_S66C"/>
</dbReference>
<dbReference type="Gene3D" id="3.40.50.10740">
    <property type="entry name" value="Class I glutamine amidotransferase-like"/>
    <property type="match status" value="1"/>
</dbReference>
<feature type="active site" description="Nucleophile" evidence="6">
    <location>
        <position position="126"/>
    </location>
</feature>
<protein>
    <submittedName>
        <fullName evidence="9">LD-carboxypeptidase</fullName>
    </submittedName>
</protein>
<evidence type="ECO:0000256" key="5">
    <source>
        <dbReference type="ARBA" id="ARBA00022825"/>
    </source>
</evidence>
<dbReference type="Pfam" id="PF02016">
    <property type="entry name" value="Peptidase_S66"/>
    <property type="match status" value="1"/>
</dbReference>
<evidence type="ECO:0000256" key="1">
    <source>
        <dbReference type="ARBA" id="ARBA00010233"/>
    </source>
</evidence>
<evidence type="ECO:0000256" key="3">
    <source>
        <dbReference type="ARBA" id="ARBA00022670"/>
    </source>
</evidence>
<dbReference type="EMBL" id="LRPU01000100">
    <property type="protein sequence ID" value="KXA10535.1"/>
    <property type="molecule type" value="Genomic_DNA"/>
</dbReference>
<dbReference type="PANTHER" id="PTHR30237:SF2">
    <property type="entry name" value="MUREIN TETRAPEPTIDE CARBOXYPEPTIDASE"/>
    <property type="match status" value="1"/>
</dbReference>
<sequence>MVLYIIIIFIWEVAMSMSFLNKGDKIGIISCSNGLSIKNKNTIDELKLNLKSLDIEMVEGDTLYAKEYNLFSGTGEEKARALEKLFLDKDIKMIFDISGGDLANEVLDFLDFNLIKENPKPFFGYSDLTVLLNAIYSQCHITTYNYQLRNLIGKFKEEQMQNFKASFIEGKEDIFNLDYKWINGSHLEGIVVGGNIRCLLKLAGTKYMPDFKDKILFLESFSGNSAKMVTYITQYKNLGVFNEVKGIILGEFTEMERENLKPDIVEILKRVIGEINIPILKTRNLGHGADAKCIPIGKYLIFK</sequence>
<evidence type="ECO:0000259" key="8">
    <source>
        <dbReference type="Pfam" id="PF17676"/>
    </source>
</evidence>
<dbReference type="AlphaFoldDB" id="A0A133N2K9"/>
<reference evidence="9 10" key="1">
    <citation type="submission" date="2016-01" db="EMBL/GenBank/DDBJ databases">
        <authorList>
            <person name="Oliw E.H."/>
        </authorList>
    </citation>
    <scope>NUCLEOTIDE SEQUENCE [LARGE SCALE GENOMIC DNA]</scope>
    <source>
        <strain evidence="9 10">MJR7757A</strain>
    </source>
</reference>
<dbReference type="InterPro" id="IPR027461">
    <property type="entry name" value="Carboxypeptidase_A_C_sf"/>
</dbReference>
<comment type="caution">
    <text evidence="9">The sequence shown here is derived from an EMBL/GenBank/DDBJ whole genome shotgun (WGS) entry which is preliminary data.</text>
</comment>
<dbReference type="Gene3D" id="3.50.30.60">
    <property type="entry name" value="LD-carboxypeptidase A C-terminal domain-like"/>
    <property type="match status" value="1"/>
</dbReference>